<dbReference type="CDD" id="cd00161">
    <property type="entry name" value="beta-trefoil_Ricin-like"/>
    <property type="match status" value="2"/>
</dbReference>
<evidence type="ECO:0000259" key="2">
    <source>
        <dbReference type="SMART" id="SM00458"/>
    </source>
</evidence>
<dbReference type="InterPro" id="IPR035992">
    <property type="entry name" value="Ricin_B-like_lectins"/>
</dbReference>
<dbReference type="Gene3D" id="2.80.10.50">
    <property type="match status" value="5"/>
</dbReference>
<dbReference type="RefSeq" id="WP_283832353.1">
    <property type="nucleotide sequence ID" value="NZ_JASJEU010000019.1"/>
</dbReference>
<sequence>MIAVGGRWTRALSGALAVLLVAMSAVGFPARVFATEGAVTGDFATSENDSSTPSSDDSDGSVTDPSDHSQTDTDIPDGEGNTDTPVPDPEINEGDGAGEVTAPAAEKASAEVEAVTLETEQADKEPAADKEAVVKEGAYVVRSALDPQFVLDVALASVNDGANVQLYHANNTLAQRFWVTRHENGTYRIQSVLSGKALDVEGGGTASGTNVQQWTYTAGNLNQSWTLLANEDGSVTFKSRTNGLVLDVCAGEAHNGTNVQMWEANESPAQCFTLEPVDTVVPGVYTLAASSDTSSVVDIASGSQAVGARVQVWSRNDSPAQKFQLEKATDASWFCLRSLCSGLLLTATEDAVTQEEEPEEGPAPTQRWEALMGPWGLMVVNAETGDALSAAGMVSGADMGTAEPGSVSFQSFCLIAVEVLSEGTYMISCAADGRMLDVAGGSFDVGANVQVYSDNGTGAQRWMVEPAGNGYVRLVNAKTRRALDVQGAGAVDETNVHAWISASGNVAQLFRPVPTGDGFYYLESACGGLNVDVAGAGGWDGANVQIYTPNQTAAQKFRFIPAAYTYTTDDVRGGIGTADGWWGVTSFGGYEPSGPVLDALWRAADGVRNVGYDVGFIMIDVKTGQGVACNPDRAFFSASTIKGPYVASLAATNPSRLLRWAGTMELAIRISSNEAYESLRYNFGAGGMWTWCAEAGVDTSMANTWYPHYSARDLVKLWTKNYEFFTGGGNGSWVGSWYQSPLNSMISADLGPYYTTQTKPGWLADYDLAATNDAGIVWAGDRPYLVAILTNAPYQLSILHPIIWAIEDAHKEMVQ</sequence>
<evidence type="ECO:0000313" key="3">
    <source>
        <dbReference type="EMBL" id="MDJ1651011.1"/>
    </source>
</evidence>
<feature type="compositionally biased region" description="Low complexity" evidence="1">
    <location>
        <begin position="49"/>
        <end position="64"/>
    </location>
</feature>
<comment type="caution">
    <text evidence="3">The sequence shown here is derived from an EMBL/GenBank/DDBJ whole genome shotgun (WGS) entry which is preliminary data.</text>
</comment>
<evidence type="ECO:0000313" key="4">
    <source>
        <dbReference type="Proteomes" id="UP001232750"/>
    </source>
</evidence>
<gene>
    <name evidence="3" type="ORF">QNJ86_09385</name>
</gene>
<accession>A0ABT7DN98</accession>
<feature type="domain" description="Ricin B lectin" evidence="2">
    <location>
        <begin position="423"/>
        <end position="560"/>
    </location>
</feature>
<feature type="domain" description="Ricin B lectin" evidence="2">
    <location>
        <begin position="137"/>
        <end position="275"/>
    </location>
</feature>
<dbReference type="Pfam" id="PF14200">
    <property type="entry name" value="RicinB_lectin_2"/>
    <property type="match status" value="3"/>
</dbReference>
<dbReference type="InterPro" id="IPR045155">
    <property type="entry name" value="Beta-lactam_cat"/>
</dbReference>
<dbReference type="SUPFAM" id="SSF50370">
    <property type="entry name" value="Ricin B-like lectins"/>
    <property type="match status" value="3"/>
</dbReference>
<dbReference type="InterPro" id="IPR000772">
    <property type="entry name" value="Ricin_B_lectin"/>
</dbReference>
<dbReference type="InterPro" id="IPR012338">
    <property type="entry name" value="Beta-lactam/transpept-like"/>
</dbReference>
<organism evidence="3 4">
    <name type="scientific">Gordonibacter faecis</name>
    <dbReference type="NCBI Taxonomy" id="3047475"/>
    <lineage>
        <taxon>Bacteria</taxon>
        <taxon>Bacillati</taxon>
        <taxon>Actinomycetota</taxon>
        <taxon>Coriobacteriia</taxon>
        <taxon>Eggerthellales</taxon>
        <taxon>Eggerthellaceae</taxon>
        <taxon>Gordonibacter</taxon>
    </lineage>
</organism>
<evidence type="ECO:0000256" key="1">
    <source>
        <dbReference type="SAM" id="MobiDB-lite"/>
    </source>
</evidence>
<reference evidence="3 4" key="1">
    <citation type="submission" date="2023-05" db="EMBL/GenBank/DDBJ databases">
        <title>Gordonibacter KGMB12511T sp. nov., isolated from faeces of healthy Korean.</title>
        <authorList>
            <person name="Kim H.S."/>
            <person name="Kim J.-S."/>
            <person name="Suh M.K."/>
            <person name="Eom M.K."/>
            <person name="Do H.E."/>
            <person name="Lee J.-S."/>
        </authorList>
    </citation>
    <scope>NUCLEOTIDE SEQUENCE [LARGE SCALE GENOMIC DNA]</scope>
    <source>
        <strain evidence="3 4">KGMB12511</strain>
    </source>
</reference>
<dbReference type="Proteomes" id="UP001232750">
    <property type="component" value="Unassembled WGS sequence"/>
</dbReference>
<proteinExistence type="predicted"/>
<feature type="region of interest" description="Disordered" evidence="1">
    <location>
        <begin position="42"/>
        <end position="107"/>
    </location>
</feature>
<dbReference type="SUPFAM" id="SSF56601">
    <property type="entry name" value="beta-lactamase/transpeptidase-like"/>
    <property type="match status" value="1"/>
</dbReference>
<dbReference type="Gene3D" id="3.40.710.10">
    <property type="entry name" value="DD-peptidase/beta-lactamase superfamily"/>
    <property type="match status" value="1"/>
</dbReference>
<keyword evidence="4" id="KW-1185">Reference proteome</keyword>
<name>A0ABT7DN98_9ACTN</name>
<protein>
    <submittedName>
        <fullName evidence="3">RICIN domain-containing protein</fullName>
    </submittedName>
</protein>
<dbReference type="PROSITE" id="PS50231">
    <property type="entry name" value="RICIN_B_LECTIN"/>
    <property type="match status" value="1"/>
</dbReference>
<dbReference type="EMBL" id="JASJEU010000019">
    <property type="protein sequence ID" value="MDJ1651011.1"/>
    <property type="molecule type" value="Genomic_DNA"/>
</dbReference>
<dbReference type="SMART" id="SM00458">
    <property type="entry name" value="RICIN"/>
    <property type="match status" value="2"/>
</dbReference>
<dbReference type="Pfam" id="PF13354">
    <property type="entry name" value="Beta-lactamase2"/>
    <property type="match status" value="1"/>
</dbReference>